<dbReference type="EMBL" id="FMWL01000030">
    <property type="protein sequence ID" value="SCZ82008.1"/>
    <property type="molecule type" value="Genomic_DNA"/>
</dbReference>
<dbReference type="InterPro" id="IPR038078">
    <property type="entry name" value="PhoU-like_sf"/>
</dbReference>
<comment type="subunit">
    <text evidence="3 7">Homodimer.</text>
</comment>
<evidence type="ECO:0000256" key="4">
    <source>
        <dbReference type="ARBA" id="ARBA00022448"/>
    </source>
</evidence>
<evidence type="ECO:0000256" key="6">
    <source>
        <dbReference type="ARBA" id="ARBA00022592"/>
    </source>
</evidence>
<dbReference type="Proteomes" id="UP000199208">
    <property type="component" value="Unassembled WGS sequence"/>
</dbReference>
<feature type="domain" description="PhoU" evidence="8">
    <location>
        <begin position="121"/>
        <end position="205"/>
    </location>
</feature>
<proteinExistence type="inferred from homology"/>
<evidence type="ECO:0000256" key="2">
    <source>
        <dbReference type="ARBA" id="ARBA00008107"/>
    </source>
</evidence>
<keyword evidence="10" id="KW-1185">Reference proteome</keyword>
<evidence type="ECO:0000313" key="9">
    <source>
        <dbReference type="EMBL" id="SCZ82008.1"/>
    </source>
</evidence>
<dbReference type="Pfam" id="PF01895">
    <property type="entry name" value="PhoU"/>
    <property type="match status" value="2"/>
</dbReference>
<evidence type="ECO:0000256" key="5">
    <source>
        <dbReference type="ARBA" id="ARBA00022490"/>
    </source>
</evidence>
<dbReference type="RefSeq" id="WP_092593379.1">
    <property type="nucleotide sequence ID" value="NZ_FMWL01000030.1"/>
</dbReference>
<evidence type="ECO:0000259" key="8">
    <source>
        <dbReference type="Pfam" id="PF01895"/>
    </source>
</evidence>
<dbReference type="NCBIfam" id="TIGR02135">
    <property type="entry name" value="phoU_full"/>
    <property type="match status" value="1"/>
</dbReference>
<evidence type="ECO:0000256" key="7">
    <source>
        <dbReference type="PIRNR" id="PIRNR003107"/>
    </source>
</evidence>
<dbReference type="GO" id="GO:0045936">
    <property type="term" value="P:negative regulation of phosphate metabolic process"/>
    <property type="evidence" value="ECO:0007669"/>
    <property type="project" value="InterPro"/>
</dbReference>
<dbReference type="InterPro" id="IPR028366">
    <property type="entry name" value="PhoU"/>
</dbReference>
<dbReference type="GO" id="GO:0030643">
    <property type="term" value="P:intracellular phosphate ion homeostasis"/>
    <property type="evidence" value="ECO:0007669"/>
    <property type="project" value="InterPro"/>
</dbReference>
<dbReference type="GO" id="GO:0005737">
    <property type="term" value="C:cytoplasm"/>
    <property type="evidence" value="ECO:0007669"/>
    <property type="project" value="UniProtKB-SubCell"/>
</dbReference>
<dbReference type="AlphaFoldDB" id="A0A1G5S717"/>
<dbReference type="InterPro" id="IPR026022">
    <property type="entry name" value="PhoU_dom"/>
</dbReference>
<comment type="function">
    <text evidence="7">Plays a role in the regulation of phosphate uptake.</text>
</comment>
<dbReference type="FunFam" id="1.20.58.220:FF:000004">
    <property type="entry name" value="Phosphate-specific transport system accessory protein PhoU"/>
    <property type="match status" value="1"/>
</dbReference>
<evidence type="ECO:0000256" key="3">
    <source>
        <dbReference type="ARBA" id="ARBA00011738"/>
    </source>
</evidence>
<comment type="similarity">
    <text evidence="2 7">Belongs to the PhoU family.</text>
</comment>
<dbReference type="GO" id="GO:0006817">
    <property type="term" value="P:phosphate ion transport"/>
    <property type="evidence" value="ECO:0007669"/>
    <property type="project" value="UniProtKB-KW"/>
</dbReference>
<comment type="subcellular location">
    <subcellularLocation>
        <location evidence="1 7">Cytoplasm</location>
    </subcellularLocation>
</comment>
<organism evidence="9 10">
    <name type="scientific">Acidaminobacter hydrogenoformans DSM 2784</name>
    <dbReference type="NCBI Taxonomy" id="1120920"/>
    <lineage>
        <taxon>Bacteria</taxon>
        <taxon>Bacillati</taxon>
        <taxon>Bacillota</taxon>
        <taxon>Clostridia</taxon>
        <taxon>Peptostreptococcales</taxon>
        <taxon>Acidaminobacteraceae</taxon>
        <taxon>Acidaminobacter</taxon>
    </lineage>
</organism>
<name>A0A1G5S717_9FIRM</name>
<keyword evidence="6 7" id="KW-0592">Phosphate transport</keyword>
<dbReference type="PANTHER" id="PTHR42930:SF3">
    <property type="entry name" value="PHOSPHATE-SPECIFIC TRANSPORT SYSTEM ACCESSORY PROTEIN PHOU"/>
    <property type="match status" value="1"/>
</dbReference>
<dbReference type="OrthoDB" id="9814256at2"/>
<dbReference type="SUPFAM" id="SSF109755">
    <property type="entry name" value="PhoU-like"/>
    <property type="match status" value="1"/>
</dbReference>
<evidence type="ECO:0000313" key="10">
    <source>
        <dbReference type="Proteomes" id="UP000199208"/>
    </source>
</evidence>
<keyword evidence="5 7" id="KW-0963">Cytoplasm</keyword>
<feature type="domain" description="PhoU" evidence="8">
    <location>
        <begin position="20"/>
        <end position="105"/>
    </location>
</feature>
<accession>A0A1G5S717</accession>
<reference evidence="9 10" key="1">
    <citation type="submission" date="2016-10" db="EMBL/GenBank/DDBJ databases">
        <authorList>
            <person name="de Groot N.N."/>
        </authorList>
    </citation>
    <scope>NUCLEOTIDE SEQUENCE [LARGE SCALE GENOMIC DNA]</scope>
    <source>
        <strain evidence="9 10">DSM 2784</strain>
    </source>
</reference>
<keyword evidence="4 7" id="KW-0813">Transport</keyword>
<dbReference type="Gene3D" id="1.20.58.220">
    <property type="entry name" value="Phosphate transport system protein phou homolog 2, domain 2"/>
    <property type="match status" value="1"/>
</dbReference>
<evidence type="ECO:0000256" key="1">
    <source>
        <dbReference type="ARBA" id="ARBA00004496"/>
    </source>
</evidence>
<dbReference type="PIRSF" id="PIRSF003107">
    <property type="entry name" value="PhoU"/>
    <property type="match status" value="1"/>
</dbReference>
<sequence length="216" mass="25277">MNRPKLVLNLRKMDDLMMTMIILIQEQLETVKTALINQDKALAYQVKKMDKRIDDLEMEIERECIDAIALQQPLACDLRRIESTLKMITDLERIGDNSVNIARIVLSQKERFTIKPMIELQKLFELVMLMLRQWTDSYVRSSVELAVLTARIDDEVDLIYESFYRGMLEVLVDHPGKRDQIVAYLFIGRYLERMGDHVTNLSERVVYSVSGERVSF</sequence>
<protein>
    <recommendedName>
        <fullName evidence="7">Phosphate-specific transport system accessory protein PhoU</fullName>
    </recommendedName>
</protein>
<dbReference type="PANTHER" id="PTHR42930">
    <property type="entry name" value="PHOSPHATE-SPECIFIC TRANSPORT SYSTEM ACCESSORY PROTEIN PHOU"/>
    <property type="match status" value="1"/>
</dbReference>
<dbReference type="STRING" id="1120920.SAMN03080599_03262"/>
<gene>
    <name evidence="9" type="ORF">SAMN03080599_03262</name>
</gene>